<dbReference type="Proteomes" id="UP001150581">
    <property type="component" value="Unassembled WGS sequence"/>
</dbReference>
<evidence type="ECO:0000313" key="1">
    <source>
        <dbReference type="EMBL" id="KAJ1892397.1"/>
    </source>
</evidence>
<proteinExistence type="predicted"/>
<dbReference type="EMBL" id="JANBPG010001002">
    <property type="protein sequence ID" value="KAJ1892397.1"/>
    <property type="molecule type" value="Genomic_DNA"/>
</dbReference>
<evidence type="ECO:0000313" key="2">
    <source>
        <dbReference type="Proteomes" id="UP001150581"/>
    </source>
</evidence>
<accession>A0ACC1ICG4</accession>
<organism evidence="1 2">
    <name type="scientific">Kickxella alabastrina</name>
    <dbReference type="NCBI Taxonomy" id="61397"/>
    <lineage>
        <taxon>Eukaryota</taxon>
        <taxon>Fungi</taxon>
        <taxon>Fungi incertae sedis</taxon>
        <taxon>Zoopagomycota</taxon>
        <taxon>Kickxellomycotina</taxon>
        <taxon>Kickxellomycetes</taxon>
        <taxon>Kickxellales</taxon>
        <taxon>Kickxellaceae</taxon>
        <taxon>Kickxella</taxon>
    </lineage>
</organism>
<sequence length="397" mass="43066">MATPLFSQQSRRLPGTSTMSKPGSTSLIPGSLLEFKAGRLYRDGESNWVKPDSRKGLCYIKKGTDGLLRFCWKDLAANVVEEELIVFPGDVTLEKVRQSAGRVYVLKFRTSSRRCFFWMQAEKEEDDKEVVRSANNLLSIGIEEEEDDEDMMQDNEDEGDEEEEAVAVAERTPAALARSVSREAEVLSHHREQSALASETTGLQSTLSSAQVGGVPGGNLRRVSQQQPGDDVTPMGSGGLSSGSGGRMGAEELNNLRQLLSGISVPPPSEGFAGQQRGLQQGALQLGDVLTVDNLATVLGDQQMRQALFPTLPEGMVEDRASVEQVLRSPQFQQALAGLSQALASGQLAPLVGQLGLAPEAGDSVEAFLLAIEKQVEKERKEQEDREDADWDTNMDA</sequence>
<comment type="caution">
    <text evidence="1">The sequence shown here is derived from an EMBL/GenBank/DDBJ whole genome shotgun (WGS) entry which is preliminary data.</text>
</comment>
<name>A0ACC1ICG4_9FUNG</name>
<reference evidence="1" key="1">
    <citation type="submission" date="2022-07" db="EMBL/GenBank/DDBJ databases">
        <title>Phylogenomic reconstructions and comparative analyses of Kickxellomycotina fungi.</title>
        <authorList>
            <person name="Reynolds N.K."/>
            <person name="Stajich J.E."/>
            <person name="Barry K."/>
            <person name="Grigoriev I.V."/>
            <person name="Crous P."/>
            <person name="Smith M.E."/>
        </authorList>
    </citation>
    <scope>NUCLEOTIDE SEQUENCE</scope>
    <source>
        <strain evidence="1">Benny 63K</strain>
    </source>
</reference>
<gene>
    <name evidence="1" type="ORF">LPJ66_006368</name>
</gene>
<protein>
    <submittedName>
        <fullName evidence="1">Uncharacterized protein</fullName>
    </submittedName>
</protein>
<keyword evidence="2" id="KW-1185">Reference proteome</keyword>